<keyword evidence="3" id="KW-1185">Reference proteome</keyword>
<reference evidence="2 3" key="1">
    <citation type="submission" date="2016-03" db="EMBL/GenBank/DDBJ databases">
        <authorList>
            <person name="Ploux O."/>
        </authorList>
    </citation>
    <scope>NUCLEOTIDE SEQUENCE [LARGE SCALE GENOMIC DNA]</scope>
</reference>
<dbReference type="InterPro" id="IPR009350">
    <property type="entry name" value="Phage_tail_T"/>
</dbReference>
<proteinExistence type="predicted"/>
<feature type="domain" description="Minor tail T" evidence="1">
    <location>
        <begin position="15"/>
        <end position="91"/>
    </location>
</feature>
<gene>
    <name evidence="2" type="ORF">SEA_CHYMERA_16</name>
</gene>
<dbReference type="Pfam" id="PF06223">
    <property type="entry name" value="Phage_tail_T"/>
    <property type="match status" value="1"/>
</dbReference>
<dbReference type="Proteomes" id="UP000223789">
    <property type="component" value="Segment"/>
</dbReference>
<protein>
    <recommendedName>
        <fullName evidence="1">Minor tail T domain-containing protein</fullName>
    </recommendedName>
</protein>
<organism evidence="2 3">
    <name type="scientific">Streptomyces phage Chymera</name>
    <dbReference type="NCBI Taxonomy" id="1821728"/>
    <lineage>
        <taxon>Viruses</taxon>
        <taxon>Duplodnaviria</taxon>
        <taxon>Heunggongvirae</taxon>
        <taxon>Uroviricota</taxon>
        <taxon>Caudoviricetes</taxon>
        <taxon>Chymeravirus</taxon>
        <taxon>Chymeravirus chymera</taxon>
    </lineage>
</organism>
<dbReference type="EMBL" id="KU958700">
    <property type="protein sequence ID" value="AMS01575.1"/>
    <property type="molecule type" value="Genomic_DNA"/>
</dbReference>
<sequence>MAYRIPPGEVLERFTEEELIRLVAYQNLYGPIGPQRLDVVAARLGMDVAAPHMKKGARPKLSDHIVQWSRNARPRKTGRELLAAVKGIHAGLTGSGRGPR</sequence>
<accession>A0A142K642</accession>
<evidence type="ECO:0000313" key="2">
    <source>
        <dbReference type="EMBL" id="AMS01575.1"/>
    </source>
</evidence>
<evidence type="ECO:0000259" key="1">
    <source>
        <dbReference type="Pfam" id="PF06223"/>
    </source>
</evidence>
<name>A0A142K642_9CAUD</name>
<evidence type="ECO:0000313" key="3">
    <source>
        <dbReference type="Proteomes" id="UP000223789"/>
    </source>
</evidence>